<dbReference type="Proteomes" id="UP000253529">
    <property type="component" value="Unassembled WGS sequence"/>
</dbReference>
<evidence type="ECO:0000313" key="2">
    <source>
        <dbReference type="EMBL" id="RBP18161.1"/>
    </source>
</evidence>
<evidence type="ECO:0000256" key="1">
    <source>
        <dbReference type="SAM" id="MobiDB-lite"/>
    </source>
</evidence>
<comment type="caution">
    <text evidence="2">The sequence shown here is derived from an EMBL/GenBank/DDBJ whole genome shotgun (WGS) entry which is preliminary data.</text>
</comment>
<keyword evidence="3" id="KW-1185">Reference proteome</keyword>
<proteinExistence type="predicted"/>
<name>A0A366FUG6_9HYPH</name>
<protein>
    <submittedName>
        <fullName evidence="2">Uncharacterized protein</fullName>
    </submittedName>
</protein>
<gene>
    <name evidence="2" type="ORF">DFR50_101105</name>
</gene>
<dbReference type="EMBL" id="QNRK01000001">
    <property type="protein sequence ID" value="RBP18161.1"/>
    <property type="molecule type" value="Genomic_DNA"/>
</dbReference>
<feature type="region of interest" description="Disordered" evidence="1">
    <location>
        <begin position="1"/>
        <end position="30"/>
    </location>
</feature>
<organism evidence="2 3">
    <name type="scientific">Roseiarcus fermentans</name>
    <dbReference type="NCBI Taxonomy" id="1473586"/>
    <lineage>
        <taxon>Bacteria</taxon>
        <taxon>Pseudomonadati</taxon>
        <taxon>Pseudomonadota</taxon>
        <taxon>Alphaproteobacteria</taxon>
        <taxon>Hyphomicrobiales</taxon>
        <taxon>Roseiarcaceae</taxon>
        <taxon>Roseiarcus</taxon>
    </lineage>
</organism>
<accession>A0A366FUG6</accession>
<evidence type="ECO:0000313" key="3">
    <source>
        <dbReference type="Proteomes" id="UP000253529"/>
    </source>
</evidence>
<reference evidence="2 3" key="1">
    <citation type="submission" date="2018-06" db="EMBL/GenBank/DDBJ databases">
        <title>Genomic Encyclopedia of Type Strains, Phase IV (KMG-IV): sequencing the most valuable type-strain genomes for metagenomic binning, comparative biology and taxonomic classification.</title>
        <authorList>
            <person name="Goeker M."/>
        </authorList>
    </citation>
    <scope>NUCLEOTIDE SEQUENCE [LARGE SCALE GENOMIC DNA]</scope>
    <source>
        <strain evidence="2 3">DSM 24875</strain>
    </source>
</reference>
<dbReference type="AlphaFoldDB" id="A0A366FUG6"/>
<sequence length="92" mass="10297">MEAPFQPNGAGPVTDGRVKRRRDRRSTPARSRIIFQTSRLADLASQKEFVNQTGDAVSDWRLVIPKEFADNALDGGEVFGRQVRRVEPESAL</sequence>